<organism evidence="5 6">
    <name type="scientific">Terribacillus saccharophilus</name>
    <dbReference type="NCBI Taxonomy" id="361277"/>
    <lineage>
        <taxon>Bacteria</taxon>
        <taxon>Bacillati</taxon>
        <taxon>Bacillota</taxon>
        <taxon>Bacilli</taxon>
        <taxon>Bacillales</taxon>
        <taxon>Bacillaceae</taxon>
        <taxon>Terribacillus</taxon>
    </lineage>
</organism>
<dbReference type="AlphaFoldDB" id="A0A075LJG8"/>
<gene>
    <name evidence="5" type="ORF">GZ22_07670</name>
</gene>
<dbReference type="OrthoDB" id="5419426at2"/>
<dbReference type="CDD" id="cd04301">
    <property type="entry name" value="NAT_SF"/>
    <property type="match status" value="1"/>
</dbReference>
<dbReference type="InterPro" id="IPR036388">
    <property type="entry name" value="WH-like_DNA-bd_sf"/>
</dbReference>
<feature type="domain" description="HTH marR-type" evidence="3">
    <location>
        <begin position="1"/>
        <end position="138"/>
    </location>
</feature>
<dbReference type="PROSITE" id="PS51186">
    <property type="entry name" value="GNAT"/>
    <property type="match status" value="1"/>
</dbReference>
<dbReference type="SUPFAM" id="SSF55729">
    <property type="entry name" value="Acyl-CoA N-acyltransferases (Nat)"/>
    <property type="match status" value="1"/>
</dbReference>
<evidence type="ECO:0000259" key="3">
    <source>
        <dbReference type="PROSITE" id="PS50995"/>
    </source>
</evidence>
<dbReference type="KEGG" id="tap:GZ22_07670"/>
<keyword evidence="2" id="KW-0238">DNA-binding</keyword>
<dbReference type="EMBL" id="CP008876">
    <property type="protein sequence ID" value="AIF66524.1"/>
    <property type="molecule type" value="Genomic_DNA"/>
</dbReference>
<dbReference type="PANTHER" id="PTHR13947:SF37">
    <property type="entry name" value="LD18367P"/>
    <property type="match status" value="1"/>
</dbReference>
<dbReference type="Proteomes" id="UP000027980">
    <property type="component" value="Chromosome"/>
</dbReference>
<sequence length="315" mass="36422">MKRMHYLDKIRAFNRYYANVLGKIDQEIYNPSLPLTEARVVTEVHMNSGCTATEIREKLGIDRGYMSRIVQQLENEDILKKEQSTKDKRQYALYLTNHGEKIYTDLAEKGRRGIEKITEHIPDRDLTDLVAAMETIQSINSKTYGEKEVVIRPFQPGDAGFVAQLHGEFYKQEYNFGSIFEYYVLKGISEFILDIDGSQLWIAEVDGEKVGSIAVGKTSDSIAQIKWFILNENSQGLGLGKRLMNTAMNFCKESGYKHVYLWTFSKLVAARHLYNKFGFTLTEEKPNEEWSDKKERIIEERWDIDLTVTELVTVQ</sequence>
<dbReference type="RefSeq" id="WP_038560615.1">
    <property type="nucleotide sequence ID" value="NZ_CP008876.1"/>
</dbReference>
<name>A0A075LJG8_9BACI</name>
<feature type="domain" description="N-acetyltransferase" evidence="4">
    <location>
        <begin position="149"/>
        <end position="305"/>
    </location>
</feature>
<dbReference type="Gene3D" id="3.40.630.30">
    <property type="match status" value="1"/>
</dbReference>
<dbReference type="InterPro" id="IPR000835">
    <property type="entry name" value="HTH_MarR-typ"/>
</dbReference>
<dbReference type="InterPro" id="IPR050769">
    <property type="entry name" value="NAT_camello-type"/>
</dbReference>
<evidence type="ECO:0000256" key="2">
    <source>
        <dbReference type="ARBA" id="ARBA00023125"/>
    </source>
</evidence>
<evidence type="ECO:0008006" key="7">
    <source>
        <dbReference type="Google" id="ProtNLM"/>
    </source>
</evidence>
<dbReference type="Pfam" id="PF00583">
    <property type="entry name" value="Acetyltransf_1"/>
    <property type="match status" value="1"/>
</dbReference>
<evidence type="ECO:0000313" key="6">
    <source>
        <dbReference type="Proteomes" id="UP000027980"/>
    </source>
</evidence>
<dbReference type="InterPro" id="IPR016181">
    <property type="entry name" value="Acyl_CoA_acyltransferase"/>
</dbReference>
<accession>A0A075LJG8</accession>
<protein>
    <recommendedName>
        <fullName evidence="7">MarR family transcriptional regulator</fullName>
    </recommendedName>
</protein>
<dbReference type="PANTHER" id="PTHR13947">
    <property type="entry name" value="GNAT FAMILY N-ACETYLTRANSFERASE"/>
    <property type="match status" value="1"/>
</dbReference>
<dbReference type="SMART" id="SM00347">
    <property type="entry name" value="HTH_MARR"/>
    <property type="match status" value="1"/>
</dbReference>
<dbReference type="InterPro" id="IPR011991">
    <property type="entry name" value="ArsR-like_HTH"/>
</dbReference>
<reference evidence="5 6" key="1">
    <citation type="submission" date="2014-07" db="EMBL/GenBank/DDBJ databases">
        <title>Complete genome sequence of a moderately halophilic bacterium Terribacillus aidingensis MP602, isolated from Cryptomeria fortunei in Tianmu mountain in China.</title>
        <authorList>
            <person name="Wang Y."/>
            <person name="Lu P."/>
            <person name="Zhang L."/>
        </authorList>
    </citation>
    <scope>NUCLEOTIDE SEQUENCE [LARGE SCALE GENOMIC DNA]</scope>
    <source>
        <strain evidence="5 6">MP602</strain>
    </source>
</reference>
<evidence type="ECO:0000256" key="1">
    <source>
        <dbReference type="ARBA" id="ARBA00022679"/>
    </source>
</evidence>
<proteinExistence type="predicted"/>
<dbReference type="Pfam" id="PF12802">
    <property type="entry name" value="MarR_2"/>
    <property type="match status" value="1"/>
</dbReference>
<dbReference type="Gene3D" id="1.10.10.10">
    <property type="entry name" value="Winged helix-like DNA-binding domain superfamily/Winged helix DNA-binding domain"/>
    <property type="match status" value="1"/>
</dbReference>
<dbReference type="CDD" id="cd00090">
    <property type="entry name" value="HTH_ARSR"/>
    <property type="match status" value="1"/>
</dbReference>
<dbReference type="InterPro" id="IPR000182">
    <property type="entry name" value="GNAT_dom"/>
</dbReference>
<dbReference type="GO" id="GO:0003677">
    <property type="term" value="F:DNA binding"/>
    <property type="evidence" value="ECO:0007669"/>
    <property type="project" value="UniProtKB-KW"/>
</dbReference>
<dbReference type="InterPro" id="IPR036390">
    <property type="entry name" value="WH_DNA-bd_sf"/>
</dbReference>
<dbReference type="PROSITE" id="PS50995">
    <property type="entry name" value="HTH_MARR_2"/>
    <property type="match status" value="1"/>
</dbReference>
<dbReference type="HOGENOM" id="CLU_065219_0_0_9"/>
<dbReference type="SUPFAM" id="SSF46785">
    <property type="entry name" value="Winged helix' DNA-binding domain"/>
    <property type="match status" value="1"/>
</dbReference>
<dbReference type="GO" id="GO:0008080">
    <property type="term" value="F:N-acetyltransferase activity"/>
    <property type="evidence" value="ECO:0007669"/>
    <property type="project" value="InterPro"/>
</dbReference>
<evidence type="ECO:0000313" key="5">
    <source>
        <dbReference type="EMBL" id="AIF66524.1"/>
    </source>
</evidence>
<dbReference type="GeneID" id="34221037"/>
<evidence type="ECO:0000259" key="4">
    <source>
        <dbReference type="PROSITE" id="PS51186"/>
    </source>
</evidence>
<dbReference type="GO" id="GO:0003700">
    <property type="term" value="F:DNA-binding transcription factor activity"/>
    <property type="evidence" value="ECO:0007669"/>
    <property type="project" value="InterPro"/>
</dbReference>
<keyword evidence="1" id="KW-0808">Transferase</keyword>